<name>A0ABT2RSG9_9FIRM</name>
<keyword evidence="2" id="KW-0460">Magnesium</keyword>
<dbReference type="Gene3D" id="1.10.150.20">
    <property type="entry name" value="5' to 3' exonuclease, C-terminal subdomain"/>
    <property type="match status" value="1"/>
</dbReference>
<keyword evidence="2" id="KW-0808">Transferase</keyword>
<dbReference type="InterPro" id="IPR043128">
    <property type="entry name" value="Rev_trsase/Diguanyl_cyclase"/>
</dbReference>
<evidence type="ECO:0000256" key="1">
    <source>
        <dbReference type="ARBA" id="ARBA00010945"/>
    </source>
</evidence>
<evidence type="ECO:0000313" key="4">
    <source>
        <dbReference type="EMBL" id="MCU6688333.1"/>
    </source>
</evidence>
<protein>
    <recommendedName>
        <fullName evidence="2">DNA polymerase IV</fullName>
        <shortName evidence="2">Pol IV</shortName>
        <ecNumber evidence="2">2.7.7.7</ecNumber>
    </recommendedName>
</protein>
<comment type="function">
    <text evidence="2">Poorly processive, error-prone DNA polymerase involved in untargeted mutagenesis. Copies undamaged DNA at stalled replication forks, which arise in vivo from mismatched or misaligned primer ends. These misaligned primers can be extended by PolIV. Exhibits no 3'-5' exonuclease (proofreading) activity. May be involved in translesional synthesis, in conjunction with the beta clamp from PolIII.</text>
</comment>
<evidence type="ECO:0000256" key="2">
    <source>
        <dbReference type="HAMAP-Rule" id="MF_01113"/>
    </source>
</evidence>
<dbReference type="EMBL" id="JAOQJU010000046">
    <property type="protein sequence ID" value="MCU6688333.1"/>
    <property type="molecule type" value="Genomic_DNA"/>
</dbReference>
<dbReference type="InterPro" id="IPR050116">
    <property type="entry name" value="DNA_polymerase-Y"/>
</dbReference>
<dbReference type="PANTHER" id="PTHR11076">
    <property type="entry name" value="DNA REPAIR POLYMERASE UMUC / TRANSFERASE FAMILY MEMBER"/>
    <property type="match status" value="1"/>
</dbReference>
<proteinExistence type="inferred from homology"/>
<dbReference type="Proteomes" id="UP001652431">
    <property type="component" value="Unassembled WGS sequence"/>
</dbReference>
<dbReference type="RefSeq" id="WP_227192882.1">
    <property type="nucleotide sequence ID" value="NZ_JAOQJU010000046.1"/>
</dbReference>
<keyword evidence="2" id="KW-0548">Nucleotidyltransferase</keyword>
<keyword evidence="2" id="KW-0515">Mutator protein</keyword>
<comment type="catalytic activity">
    <reaction evidence="2">
        <text>DNA(n) + a 2'-deoxyribonucleoside 5'-triphosphate = DNA(n+1) + diphosphate</text>
        <dbReference type="Rhea" id="RHEA:22508"/>
        <dbReference type="Rhea" id="RHEA-COMP:17339"/>
        <dbReference type="Rhea" id="RHEA-COMP:17340"/>
        <dbReference type="ChEBI" id="CHEBI:33019"/>
        <dbReference type="ChEBI" id="CHEBI:61560"/>
        <dbReference type="ChEBI" id="CHEBI:173112"/>
        <dbReference type="EC" id="2.7.7.7"/>
    </reaction>
</comment>
<evidence type="ECO:0000313" key="5">
    <source>
        <dbReference type="Proteomes" id="UP001652431"/>
    </source>
</evidence>
<dbReference type="Gene3D" id="3.30.70.270">
    <property type="match status" value="1"/>
</dbReference>
<comment type="caution">
    <text evidence="4">The sequence shown here is derived from an EMBL/GenBank/DDBJ whole genome shotgun (WGS) entry which is preliminary data.</text>
</comment>
<keyword evidence="2" id="KW-0235">DNA replication</keyword>
<dbReference type="InterPro" id="IPR043502">
    <property type="entry name" value="DNA/RNA_pol_sf"/>
</dbReference>
<feature type="domain" description="UmuC" evidence="3">
    <location>
        <begin position="5"/>
        <end position="193"/>
    </location>
</feature>
<dbReference type="SUPFAM" id="SSF56672">
    <property type="entry name" value="DNA/RNA polymerases"/>
    <property type="match status" value="1"/>
</dbReference>
<keyword evidence="5" id="KW-1185">Reference proteome</keyword>
<feature type="binding site" evidence="2">
    <location>
        <position position="9"/>
    </location>
    <ligand>
        <name>Mg(2+)</name>
        <dbReference type="ChEBI" id="CHEBI:18420"/>
    </ligand>
</feature>
<dbReference type="Gene3D" id="3.30.1490.100">
    <property type="entry name" value="DNA polymerase, Y-family, little finger domain"/>
    <property type="match status" value="1"/>
</dbReference>
<dbReference type="InterPro" id="IPR001126">
    <property type="entry name" value="UmuC"/>
</dbReference>
<dbReference type="PROSITE" id="PS50173">
    <property type="entry name" value="UMUC"/>
    <property type="match status" value="1"/>
</dbReference>
<dbReference type="Pfam" id="PF11799">
    <property type="entry name" value="IMS_C"/>
    <property type="match status" value="1"/>
</dbReference>
<keyword evidence="2" id="KW-0963">Cytoplasm</keyword>
<comment type="similarity">
    <text evidence="1 2">Belongs to the DNA polymerase type-Y family.</text>
</comment>
<feature type="site" description="Substrate discrimination" evidence="2">
    <location>
        <position position="14"/>
    </location>
</feature>
<keyword evidence="2" id="KW-0234">DNA repair</keyword>
<gene>
    <name evidence="2" type="primary">dinB</name>
    <name evidence="4" type="ORF">OCV99_17715</name>
</gene>
<dbReference type="InterPro" id="IPR017961">
    <property type="entry name" value="DNA_pol_Y-fam_little_finger"/>
</dbReference>
<reference evidence="4 5" key="1">
    <citation type="journal article" date="2021" name="ISME Commun">
        <title>Automated analysis of genomic sequences facilitates high-throughput and comprehensive description of bacteria.</title>
        <authorList>
            <person name="Hitch T.C.A."/>
        </authorList>
    </citation>
    <scope>NUCLEOTIDE SEQUENCE [LARGE SCALE GENOMIC DNA]</scope>
    <source>
        <strain evidence="4 5">Sanger_03</strain>
    </source>
</reference>
<keyword evidence="2" id="KW-0227">DNA damage</keyword>
<dbReference type="Gene3D" id="3.40.1170.60">
    <property type="match status" value="1"/>
</dbReference>
<dbReference type="Pfam" id="PF00817">
    <property type="entry name" value="IMS"/>
    <property type="match status" value="1"/>
</dbReference>
<comment type="subunit">
    <text evidence="2">Monomer.</text>
</comment>
<dbReference type="PANTHER" id="PTHR11076:SF33">
    <property type="entry name" value="DNA POLYMERASE KAPPA"/>
    <property type="match status" value="1"/>
</dbReference>
<dbReference type="InterPro" id="IPR022880">
    <property type="entry name" value="DNApol_IV"/>
</dbReference>
<dbReference type="EC" id="2.7.7.7" evidence="2"/>
<comment type="subcellular location">
    <subcellularLocation>
        <location evidence="2">Cytoplasm</location>
    </subcellularLocation>
</comment>
<organism evidence="4 5">
    <name type="scientific">Dorea acetigenes</name>
    <dbReference type="NCBI Taxonomy" id="2981787"/>
    <lineage>
        <taxon>Bacteria</taxon>
        <taxon>Bacillati</taxon>
        <taxon>Bacillota</taxon>
        <taxon>Clostridia</taxon>
        <taxon>Lachnospirales</taxon>
        <taxon>Lachnospiraceae</taxon>
        <taxon>Dorea</taxon>
    </lineage>
</organism>
<accession>A0ABT2RSG9</accession>
<feature type="binding site" evidence="2">
    <location>
        <position position="111"/>
    </location>
    <ligand>
        <name>Mg(2+)</name>
        <dbReference type="ChEBI" id="CHEBI:18420"/>
    </ligand>
</feature>
<feature type="active site" evidence="2">
    <location>
        <position position="112"/>
    </location>
</feature>
<dbReference type="SUPFAM" id="SSF100879">
    <property type="entry name" value="Lesion bypass DNA polymerase (Y-family), little finger domain"/>
    <property type="match status" value="1"/>
</dbReference>
<evidence type="ECO:0000259" key="3">
    <source>
        <dbReference type="PROSITE" id="PS50173"/>
    </source>
</evidence>
<sequence length="400" mass="45766">MMSIIFHIDVNSAYLSWTAVEELKNGGERDLRMIPAIIGGNQESRHGVVLAKSLPAKKYGIRTGEPVANAFRKCPNLVMEPPNHKMYSEYSHRLMEFLRTYTPDIEQVSVDECYMDFTGIAHRFYSPVEGALEIKNRIYEKFGFTVNIGISVNKLLAKMASDFEKPNRVHTLFPEEIQLKMWPLPVSELYMAGRSSVEQLKKLEIHTIGDLAQMNPEILELHLKSHGRMLWESANGRGDDSVVSVRVDAKGIGNSVTLPKDVVTREEAKEVLLHLAESVGARLREAGQKAGMLSVEIRYHTFENSSHQRQLFRATSNDSEIYHIAVELFDELWDKRPVRLLGIRSSKLQKEDEPEQLSIFDIQREQKDAARTEKQKRLDKALDEIRKKYGEDAVKRGRFL</sequence>
<comment type="cofactor">
    <cofactor evidence="2">
        <name>Mg(2+)</name>
        <dbReference type="ChEBI" id="CHEBI:18420"/>
    </cofactor>
    <text evidence="2">Binds 2 magnesium ions per subunit.</text>
</comment>
<keyword evidence="2" id="KW-0479">Metal-binding</keyword>
<keyword evidence="2" id="KW-0238">DNA-binding</keyword>
<dbReference type="HAMAP" id="MF_01113">
    <property type="entry name" value="DNApol_IV"/>
    <property type="match status" value="1"/>
</dbReference>
<dbReference type="CDD" id="cd03586">
    <property type="entry name" value="PolY_Pol_IV_kappa"/>
    <property type="match status" value="1"/>
</dbReference>
<keyword evidence="2" id="KW-0239">DNA-directed DNA polymerase</keyword>
<dbReference type="InterPro" id="IPR036775">
    <property type="entry name" value="DNA_pol_Y-fam_lit_finger_sf"/>
</dbReference>